<protein>
    <submittedName>
        <fullName evidence="2">HK97 family phage portal protein</fullName>
    </submittedName>
</protein>
<feature type="region of interest" description="Disordered" evidence="1">
    <location>
        <begin position="394"/>
        <end position="422"/>
    </location>
</feature>
<evidence type="ECO:0000256" key="1">
    <source>
        <dbReference type="SAM" id="MobiDB-lite"/>
    </source>
</evidence>
<dbReference type="OrthoDB" id="7592047at2"/>
<evidence type="ECO:0000313" key="3">
    <source>
        <dbReference type="Proteomes" id="UP000244060"/>
    </source>
</evidence>
<keyword evidence="3" id="KW-1185">Reference proteome</keyword>
<sequence>MSRWPRFGASRMAGASVRTEPPVTAPQASAEVSGTAAPKPWLQEVGWSSGGASRIRTLPRVSAEVAQRHATVYACCAVIAGDLAKVPLKLFQRTGDGREVRVRDHAAPYLLNVEAAPGVAASVVRFALGYAFTLRGNAFAWAPRDGAGELELIDLVRQSGCSVLRAGRDRFYDFEDGAGLRRRAPARAMIHLRYMAEDGWTGRSPLEVAAESVGLALAGQESAARAASGVTARAVIRLRDDYEDDEARVRSARRVAAALRAPEVEGFPILGEGEDVQTLDMKAADQELLGSRKFDREQIAAIYRVPPAKLQMMEYGVKANGEQQAIDYLTDCLLHWAKQVEDQLALGVLTEAERRAGFYLKHDFGALLRPTTRERYEALAKAVGGPILTPNEARRIDGYDPIEGGDRLNPAPNMTRSEERDP</sequence>
<dbReference type="NCBIfam" id="TIGR01537">
    <property type="entry name" value="portal_HK97"/>
    <property type="match status" value="1"/>
</dbReference>
<proteinExistence type="predicted"/>
<gene>
    <name evidence="2" type="ORF">C8J28_114103</name>
</gene>
<dbReference type="InterPro" id="IPR006427">
    <property type="entry name" value="Portal_HK97"/>
</dbReference>
<accession>A0A2T5JYX8</accession>
<dbReference type="AlphaFoldDB" id="A0A2T5JYX8"/>
<dbReference type="Pfam" id="PF04860">
    <property type="entry name" value="Phage_portal"/>
    <property type="match status" value="1"/>
</dbReference>
<dbReference type="Proteomes" id="UP000244060">
    <property type="component" value="Unassembled WGS sequence"/>
</dbReference>
<reference evidence="2 3" key="1">
    <citation type="submission" date="2018-04" db="EMBL/GenBank/DDBJ databases">
        <title>Genomic Encyclopedia of Type Strains, Phase III (KMG-III): the genomes of soil and plant-associated and newly described type strains.</title>
        <authorList>
            <person name="Whitman W."/>
        </authorList>
    </citation>
    <scope>NUCLEOTIDE SEQUENCE [LARGE SCALE GENOMIC DNA]</scope>
    <source>
        <strain evidence="2 3">KA25</strain>
    </source>
</reference>
<comment type="caution">
    <text evidence="2">The sequence shown here is derived from an EMBL/GenBank/DDBJ whole genome shotgun (WGS) entry which is preliminary data.</text>
</comment>
<dbReference type="EMBL" id="QAOT01000014">
    <property type="protein sequence ID" value="PTR15382.1"/>
    <property type="molecule type" value="Genomic_DNA"/>
</dbReference>
<organism evidence="2 3">
    <name type="scientific">Cereibacter azotoformans</name>
    <dbReference type="NCBI Taxonomy" id="43057"/>
    <lineage>
        <taxon>Bacteria</taxon>
        <taxon>Pseudomonadati</taxon>
        <taxon>Pseudomonadota</taxon>
        <taxon>Alphaproteobacteria</taxon>
        <taxon>Rhodobacterales</taxon>
        <taxon>Paracoccaceae</taxon>
        <taxon>Cereibacter</taxon>
    </lineage>
</organism>
<evidence type="ECO:0000313" key="2">
    <source>
        <dbReference type="EMBL" id="PTR15382.1"/>
    </source>
</evidence>
<name>A0A2T5JYX8_9RHOB</name>
<feature type="region of interest" description="Disordered" evidence="1">
    <location>
        <begin position="1"/>
        <end position="36"/>
    </location>
</feature>
<dbReference type="InterPro" id="IPR006944">
    <property type="entry name" value="Phage/GTA_portal"/>
</dbReference>
<dbReference type="RefSeq" id="WP_108221484.1">
    <property type="nucleotide sequence ID" value="NZ_CP090021.1"/>
</dbReference>